<dbReference type="InterPro" id="IPR043168">
    <property type="entry name" value="DegV_C"/>
</dbReference>
<dbReference type="EMBL" id="DF968180">
    <property type="protein sequence ID" value="GAP39988.1"/>
    <property type="molecule type" value="Genomic_DNA"/>
</dbReference>
<dbReference type="Pfam" id="PF02645">
    <property type="entry name" value="DegV"/>
    <property type="match status" value="1"/>
</dbReference>
<dbReference type="PROSITE" id="PS51482">
    <property type="entry name" value="DEGV"/>
    <property type="match status" value="1"/>
</dbReference>
<dbReference type="NCBIfam" id="TIGR00762">
    <property type="entry name" value="DegV"/>
    <property type="match status" value="1"/>
</dbReference>
<dbReference type="InterPro" id="IPR050270">
    <property type="entry name" value="DegV_domain_contain"/>
</dbReference>
<dbReference type="OrthoDB" id="9780216at2"/>
<evidence type="ECO:0000256" key="1">
    <source>
        <dbReference type="ARBA" id="ARBA00023121"/>
    </source>
</evidence>
<dbReference type="RefSeq" id="WP_062278866.1">
    <property type="nucleotide sequence ID" value="NZ_DF968180.1"/>
</dbReference>
<keyword evidence="1" id="KW-0446">Lipid-binding</keyword>
<keyword evidence="3" id="KW-1185">Reference proteome</keyword>
<organism evidence="2">
    <name type="scientific">Flexilinea flocculi</name>
    <dbReference type="NCBI Taxonomy" id="1678840"/>
    <lineage>
        <taxon>Bacteria</taxon>
        <taxon>Bacillati</taxon>
        <taxon>Chloroflexota</taxon>
        <taxon>Anaerolineae</taxon>
        <taxon>Anaerolineales</taxon>
        <taxon>Anaerolineaceae</taxon>
        <taxon>Flexilinea</taxon>
    </lineage>
</organism>
<dbReference type="InterPro" id="IPR003797">
    <property type="entry name" value="DegV"/>
</dbReference>
<dbReference type="Gene3D" id="3.40.50.10170">
    <property type="match status" value="1"/>
</dbReference>
<dbReference type="PANTHER" id="PTHR33434">
    <property type="entry name" value="DEGV DOMAIN-CONTAINING PROTEIN DR_1986-RELATED"/>
    <property type="match status" value="1"/>
</dbReference>
<sequence>MQIVTDSGADLSESQRKGLAIHYAPLRITLSGKTYEGENELSGEEFYKLLSETEDYPMTSQASAGDFAKIYQNLAKKGEKILSVHISSGLSGTLNSAKVGAAMVPEADVTFWDTKTLSAAQGWQVQAAAIAAKKGWSLERILERLTLIRDQVTGMFTLKEMRYLIHGGRVSHLKGLMASVLNIKPVITVDIASGKYATAAQTVTFKRAIAQIVELNTEKYGSQKLRTQIVQGLCPDGIEFLKQKMSERLDCFFEETVPVAPALGAHTGPSLTGLISGPMSLFADLL</sequence>
<name>A0A0K8PBF2_9CHLR</name>
<dbReference type="AlphaFoldDB" id="A0A0K8PBF2"/>
<proteinExistence type="predicted"/>
<accession>A0A0K8PBF2</accession>
<reference evidence="2" key="1">
    <citation type="journal article" date="2015" name="Genome Announc.">
        <title>Draft Genome Sequence of Anaerolineae Strain TC1, a Novel Isolate from a Methanogenic Wastewater Treatment System.</title>
        <authorList>
            <person name="Matsuura N."/>
            <person name="Tourlousse D.M."/>
            <person name="Sun L."/>
            <person name="Toyonaga M."/>
            <person name="Kuroda K."/>
            <person name="Ohashi A."/>
            <person name="Cruz R."/>
            <person name="Yamaguchi T."/>
            <person name="Sekiguchi Y."/>
        </authorList>
    </citation>
    <scope>NUCLEOTIDE SEQUENCE [LARGE SCALE GENOMIC DNA]</scope>
    <source>
        <strain evidence="2">TC1</strain>
    </source>
</reference>
<dbReference type="SUPFAM" id="SSF82549">
    <property type="entry name" value="DAK1/DegV-like"/>
    <property type="match status" value="1"/>
</dbReference>
<dbReference type="Gene3D" id="3.30.1180.10">
    <property type="match status" value="1"/>
</dbReference>
<dbReference type="PANTHER" id="PTHR33434:SF2">
    <property type="entry name" value="FATTY ACID-BINDING PROTEIN TM_1468"/>
    <property type="match status" value="1"/>
</dbReference>
<evidence type="ECO:0000313" key="2">
    <source>
        <dbReference type="EMBL" id="GAP39988.1"/>
    </source>
</evidence>
<gene>
    <name evidence="2" type="ORF">ATC1_12528</name>
</gene>
<dbReference type="STRING" id="1678840.ATC1_12528"/>
<evidence type="ECO:0000313" key="3">
    <source>
        <dbReference type="Proteomes" id="UP000053370"/>
    </source>
</evidence>
<dbReference type="Proteomes" id="UP000053370">
    <property type="component" value="Unassembled WGS sequence"/>
</dbReference>
<dbReference type="GO" id="GO:0008289">
    <property type="term" value="F:lipid binding"/>
    <property type="evidence" value="ECO:0007669"/>
    <property type="project" value="UniProtKB-KW"/>
</dbReference>
<protein>
    <submittedName>
        <fullName evidence="2">EDD domain protein, DegV family</fullName>
    </submittedName>
</protein>